<protein>
    <submittedName>
        <fullName evidence="1">Uncharacterized protein</fullName>
    </submittedName>
</protein>
<accession>A0AA45UTP1</accession>
<dbReference type="AlphaFoldDB" id="A0AA45UTP1"/>
<proteinExistence type="predicted"/>
<evidence type="ECO:0000313" key="3">
    <source>
        <dbReference type="EMBL" id="SBO14807.1"/>
    </source>
</evidence>
<evidence type="ECO:0000313" key="1">
    <source>
        <dbReference type="EMBL" id="SBO14616.1"/>
    </source>
</evidence>
<dbReference type="EMBL" id="FLLR01000076">
    <property type="protein sequence ID" value="SBO14807.1"/>
    <property type="molecule type" value="Genomic_DNA"/>
</dbReference>
<sequence>MSEVIHVLEIMPIKRLRLLFIAEKFLSKLMKEY</sequence>
<reference evidence="4" key="1">
    <citation type="submission" date="2016-03" db="EMBL/GenBank/DDBJ databases">
        <authorList>
            <person name="Loux Valentin"/>
        </authorList>
    </citation>
    <scope>NUCLEOTIDE SEQUENCE [LARGE SCALE GENOMIC DNA]</scope>
    <source>
        <strain evidence="4">C1</strain>
    </source>
</reference>
<evidence type="ECO:0000313" key="4">
    <source>
        <dbReference type="Proteomes" id="UP000078419"/>
    </source>
</evidence>
<comment type="caution">
    <text evidence="1">The sequence shown here is derived from an EMBL/GenBank/DDBJ whole genome shotgun (WGS) entry which is preliminary data.</text>
</comment>
<evidence type="ECO:0000313" key="2">
    <source>
        <dbReference type="EMBL" id="SBO14718.1"/>
    </source>
</evidence>
<dbReference type="EMBL" id="FLLR01000057">
    <property type="protein sequence ID" value="SBO14718.1"/>
    <property type="molecule type" value="Genomic_DNA"/>
</dbReference>
<organism evidence="1 4">
    <name type="scientific">Anaplasma phagocytophilum</name>
    <name type="common">Ehrlichia phagocytophila</name>
    <dbReference type="NCBI Taxonomy" id="948"/>
    <lineage>
        <taxon>Bacteria</taxon>
        <taxon>Pseudomonadati</taxon>
        <taxon>Pseudomonadota</taxon>
        <taxon>Alphaproteobacteria</taxon>
        <taxon>Rickettsiales</taxon>
        <taxon>Anaplasmataceae</taxon>
        <taxon>Anaplasma</taxon>
        <taxon>phagocytophilum group</taxon>
    </lineage>
</organism>
<dbReference type="EMBL" id="FLLR01000046">
    <property type="protein sequence ID" value="SBO14616.1"/>
    <property type="molecule type" value="Genomic_DNA"/>
</dbReference>
<name>A0AA45UTP1_ANAPH</name>
<gene>
    <name evidence="1" type="ORF">ANAPC1_00977</name>
    <name evidence="2" type="ORF">ANAPC1_01081</name>
    <name evidence="3" type="ORF">ANAPC1_01176</name>
</gene>
<dbReference type="Proteomes" id="UP000078419">
    <property type="component" value="Unassembled WGS sequence"/>
</dbReference>
<reference evidence="1" key="2">
    <citation type="submission" date="2016-03" db="EMBL/GenBank/DDBJ databases">
        <authorList>
            <person name="Loux V."/>
        </authorList>
    </citation>
    <scope>NUCLEOTIDE SEQUENCE</scope>
    <source>
        <strain evidence="1">C1</strain>
    </source>
</reference>